<dbReference type="InterPro" id="IPR051949">
    <property type="entry name" value="Cation_Transport_ATPase"/>
</dbReference>
<dbReference type="EMBL" id="LR881467">
    <property type="protein sequence ID" value="CAD5319283.1"/>
    <property type="molecule type" value="Genomic_DNA"/>
</dbReference>
<evidence type="ECO:0000256" key="4">
    <source>
        <dbReference type="ARBA" id="ARBA00022741"/>
    </source>
</evidence>
<keyword evidence="6" id="KW-0460">Magnesium</keyword>
<dbReference type="Proteomes" id="UP000516314">
    <property type="component" value="Chromosome 2"/>
</dbReference>
<comment type="similarity">
    <text evidence="2">Belongs to the cation transport ATPase (P-type) (TC 3.A.3) family. Type IB subfamily.</text>
</comment>
<proteinExistence type="inferred from homology"/>
<evidence type="ECO:0000256" key="2">
    <source>
        <dbReference type="ARBA" id="ARBA00006024"/>
    </source>
</evidence>
<dbReference type="GO" id="GO:0005524">
    <property type="term" value="F:ATP binding"/>
    <property type="evidence" value="ECO:0007669"/>
    <property type="project" value="UniProtKB-KW"/>
</dbReference>
<protein>
    <submittedName>
        <fullName evidence="8">(thale cress) hypothetical protein</fullName>
    </submittedName>
</protein>
<reference evidence="8 9" key="1">
    <citation type="submission" date="2020-09" db="EMBL/GenBank/DDBJ databases">
        <authorList>
            <person name="Ashkenazy H."/>
        </authorList>
    </citation>
    <scope>NUCLEOTIDE SEQUENCE [LARGE SCALE GENOMIC DNA]</scope>
    <source>
        <strain evidence="9">cv. Cdm-0</strain>
    </source>
</reference>
<keyword evidence="7" id="KW-1278">Translocase</keyword>
<keyword evidence="4" id="KW-0547">Nucleotide-binding</keyword>
<dbReference type="PANTHER" id="PTHR43079:SF1">
    <property type="entry name" value="CADMIUM_ZINC-TRANSPORTING ATPASE HMA1, CHLOROPLASTIC-RELATED"/>
    <property type="match status" value="1"/>
</dbReference>
<organism evidence="8 9">
    <name type="scientific">Arabidopsis thaliana</name>
    <name type="common">Mouse-ear cress</name>
    <dbReference type="NCBI Taxonomy" id="3702"/>
    <lineage>
        <taxon>Eukaryota</taxon>
        <taxon>Viridiplantae</taxon>
        <taxon>Streptophyta</taxon>
        <taxon>Embryophyta</taxon>
        <taxon>Tracheophyta</taxon>
        <taxon>Spermatophyta</taxon>
        <taxon>Magnoliopsida</taxon>
        <taxon>eudicotyledons</taxon>
        <taxon>Gunneridae</taxon>
        <taxon>Pentapetalae</taxon>
        <taxon>rosids</taxon>
        <taxon>malvids</taxon>
        <taxon>Brassicales</taxon>
        <taxon>Brassicaceae</taxon>
        <taxon>Camelineae</taxon>
        <taxon>Arabidopsis</taxon>
    </lineage>
</organism>
<dbReference type="PANTHER" id="PTHR43079">
    <property type="entry name" value="PROBABLE CADMIUM/ZINC-TRANSPORTING ATPASE HMA1"/>
    <property type="match status" value="1"/>
</dbReference>
<dbReference type="GO" id="GO:0046872">
    <property type="term" value="F:metal ion binding"/>
    <property type="evidence" value="ECO:0007669"/>
    <property type="project" value="UniProtKB-KW"/>
</dbReference>
<name>A0A7G2EAI6_ARATH</name>
<evidence type="ECO:0000313" key="8">
    <source>
        <dbReference type="EMBL" id="CAD5319283.1"/>
    </source>
</evidence>
<evidence type="ECO:0000256" key="3">
    <source>
        <dbReference type="ARBA" id="ARBA00022723"/>
    </source>
</evidence>
<sequence length="44" mass="4704">MPNCEKEALVVAAAMEKGTIHPIGRAMVDHSIGKDLPSVSVFPR</sequence>
<keyword evidence="5" id="KW-0067">ATP-binding</keyword>
<evidence type="ECO:0000256" key="6">
    <source>
        <dbReference type="ARBA" id="ARBA00022842"/>
    </source>
</evidence>
<accession>A0A7G2EAI6</accession>
<evidence type="ECO:0000256" key="7">
    <source>
        <dbReference type="ARBA" id="ARBA00022967"/>
    </source>
</evidence>
<comment type="subcellular location">
    <subcellularLocation>
        <location evidence="1">Membrane</location>
        <topology evidence="1">Multi-pass membrane protein</topology>
    </subcellularLocation>
</comment>
<gene>
    <name evidence="8" type="ORF">AT9943_LOCUS7469</name>
</gene>
<evidence type="ECO:0000313" key="9">
    <source>
        <dbReference type="Proteomes" id="UP000516314"/>
    </source>
</evidence>
<dbReference type="GO" id="GO:0016020">
    <property type="term" value="C:membrane"/>
    <property type="evidence" value="ECO:0007669"/>
    <property type="project" value="UniProtKB-SubCell"/>
</dbReference>
<keyword evidence="3" id="KW-0479">Metal-binding</keyword>
<dbReference type="AlphaFoldDB" id="A0A7G2EAI6"/>
<evidence type="ECO:0000256" key="5">
    <source>
        <dbReference type="ARBA" id="ARBA00022840"/>
    </source>
</evidence>
<evidence type="ECO:0000256" key="1">
    <source>
        <dbReference type="ARBA" id="ARBA00004141"/>
    </source>
</evidence>